<accession>A0A183AHE9</accession>
<reference evidence="3 4" key="2">
    <citation type="submission" date="2018-11" db="EMBL/GenBank/DDBJ databases">
        <authorList>
            <consortium name="Pathogen Informatics"/>
        </authorList>
    </citation>
    <scope>NUCLEOTIDE SEQUENCE [LARGE SCALE GENOMIC DNA]</scope>
    <source>
        <strain evidence="3 4">Egypt</strain>
    </source>
</reference>
<dbReference type="SMART" id="SM00220">
    <property type="entry name" value="S_TKc"/>
    <property type="match status" value="1"/>
</dbReference>
<evidence type="ECO:0000313" key="3">
    <source>
        <dbReference type="EMBL" id="VDP78240.1"/>
    </source>
</evidence>
<feature type="region of interest" description="Disordered" evidence="1">
    <location>
        <begin position="1"/>
        <end position="27"/>
    </location>
</feature>
<name>A0A183AHE9_9TREM</name>
<dbReference type="SUPFAM" id="SSF56112">
    <property type="entry name" value="Protein kinase-like (PK-like)"/>
    <property type="match status" value="1"/>
</dbReference>
<keyword evidence="4" id="KW-1185">Reference proteome</keyword>
<dbReference type="GO" id="GO:0004672">
    <property type="term" value="F:protein kinase activity"/>
    <property type="evidence" value="ECO:0007669"/>
    <property type="project" value="InterPro"/>
</dbReference>
<dbReference type="EMBL" id="UZAN01043378">
    <property type="protein sequence ID" value="VDP78240.1"/>
    <property type="molecule type" value="Genomic_DNA"/>
</dbReference>
<feature type="compositionally biased region" description="Low complexity" evidence="1">
    <location>
        <begin position="7"/>
        <end position="22"/>
    </location>
</feature>
<feature type="region of interest" description="Disordered" evidence="1">
    <location>
        <begin position="196"/>
        <end position="230"/>
    </location>
</feature>
<protein>
    <submittedName>
        <fullName evidence="5">Protein kinase domain-containing protein</fullName>
    </submittedName>
</protein>
<organism evidence="5">
    <name type="scientific">Echinostoma caproni</name>
    <dbReference type="NCBI Taxonomy" id="27848"/>
    <lineage>
        <taxon>Eukaryota</taxon>
        <taxon>Metazoa</taxon>
        <taxon>Spiralia</taxon>
        <taxon>Lophotrochozoa</taxon>
        <taxon>Platyhelminthes</taxon>
        <taxon>Trematoda</taxon>
        <taxon>Digenea</taxon>
        <taxon>Plagiorchiida</taxon>
        <taxon>Echinostomata</taxon>
        <taxon>Echinostomatoidea</taxon>
        <taxon>Echinostomatidae</taxon>
        <taxon>Echinostoma</taxon>
    </lineage>
</organism>
<dbReference type="Proteomes" id="UP000272942">
    <property type="component" value="Unassembled WGS sequence"/>
</dbReference>
<dbReference type="Pfam" id="PF00069">
    <property type="entry name" value="Pkinase"/>
    <property type="match status" value="1"/>
</dbReference>
<feature type="domain" description="Protein kinase" evidence="2">
    <location>
        <begin position="1"/>
        <end position="179"/>
    </location>
</feature>
<dbReference type="PANTHER" id="PTHR24347">
    <property type="entry name" value="SERINE/THREONINE-PROTEIN KINASE"/>
    <property type="match status" value="1"/>
</dbReference>
<dbReference type="AlphaFoldDB" id="A0A183AHE9"/>
<feature type="compositionally biased region" description="Polar residues" evidence="1">
    <location>
        <begin position="201"/>
        <end position="211"/>
    </location>
</feature>
<reference evidence="5" key="1">
    <citation type="submission" date="2016-06" db="UniProtKB">
        <authorList>
            <consortium name="WormBaseParasite"/>
        </authorList>
    </citation>
    <scope>IDENTIFICATION</scope>
</reference>
<gene>
    <name evidence="3" type="ORF">ECPE_LOCUS6383</name>
</gene>
<dbReference type="GO" id="GO:0005524">
    <property type="term" value="F:ATP binding"/>
    <property type="evidence" value="ECO:0007669"/>
    <property type="project" value="InterPro"/>
</dbReference>
<dbReference type="InterPro" id="IPR000719">
    <property type="entry name" value="Prot_kinase_dom"/>
</dbReference>
<evidence type="ECO:0000313" key="4">
    <source>
        <dbReference type="Proteomes" id="UP000272942"/>
    </source>
</evidence>
<sequence length="271" mass="30382">MPLFHHQTQNQQTSPHGQQQQTGRKSITSISHANSAPYANRISARDQGLPVKTAPVELRTKLIDFGLAIELRKNEEVLAEPCGTPLYMAPEVLTGKSYTRQCDVWSLGILMYQLLANKVPYTAQNEEQLLEQLLGFDADATIHALDFVSIPAQECLMRVLHPDPAYRYSASELLLDPWIMTYSRIQDDFYDVPDFVRRPSQDGQTENSGRISTGHGHSDSLLKSRPPSVGISQSFSTYSATNVLELMKQYHKELTGNRQDTSEKLNTSDTA</sequence>
<dbReference type="PROSITE" id="PS50011">
    <property type="entry name" value="PROTEIN_KINASE_DOM"/>
    <property type="match status" value="1"/>
</dbReference>
<dbReference type="Gene3D" id="1.10.510.10">
    <property type="entry name" value="Transferase(Phosphotransferase) domain 1"/>
    <property type="match status" value="1"/>
</dbReference>
<evidence type="ECO:0000313" key="5">
    <source>
        <dbReference type="WBParaSite" id="ECPE_0000639701-mRNA-1"/>
    </source>
</evidence>
<evidence type="ECO:0000256" key="1">
    <source>
        <dbReference type="SAM" id="MobiDB-lite"/>
    </source>
</evidence>
<proteinExistence type="predicted"/>
<dbReference type="OrthoDB" id="541276at2759"/>
<evidence type="ECO:0000259" key="2">
    <source>
        <dbReference type="PROSITE" id="PS50011"/>
    </source>
</evidence>
<dbReference type="WBParaSite" id="ECPE_0000639701-mRNA-1">
    <property type="protein sequence ID" value="ECPE_0000639701-mRNA-1"/>
    <property type="gene ID" value="ECPE_0000639701"/>
</dbReference>
<dbReference type="InterPro" id="IPR011009">
    <property type="entry name" value="Kinase-like_dom_sf"/>
</dbReference>